<comment type="subcellular location">
    <subcellularLocation>
        <location evidence="1 2">Nucleus</location>
    </subcellularLocation>
</comment>
<dbReference type="VEuPathDB" id="FungiDB:RhiirA1_520956"/>
<dbReference type="Gene3D" id="1.10.10.60">
    <property type="entry name" value="Homeodomain-like"/>
    <property type="match status" value="1"/>
</dbReference>
<name>A0A141W349_9GLOM</name>
<dbReference type="PROSITE" id="PS50071">
    <property type="entry name" value="HOMEOBOX_2"/>
    <property type="match status" value="1"/>
</dbReference>
<sequence>MELNIQTLREIQIKLSEFSHDSSHKVFNLPIRKHLFEQFYKSVYNDESQFISLFRNQVSTKMDEPNVDNNLFENICDNKLRIEIYNKYREEIEKVRVVFEQKCREQKLSLLRNYFILPNGGRDHVQEILTKIDRAYSSLISKTIREFQNIIIHQFVELHNIRRPIKVDIGSRFTDSTKQILEAFYEKNDRPNNNEKINLSHKTELTVKQIETWFNNRRNREEKNLQELEARTEIFLKKEMDWEEMFNAIESGKKTSKDMIIFTTAALGLSDEIKETTNKSIEVYNNNSDETTSSSHNSLVIRSRVTRGSHKSTAAPYAKQTPMVTKITKMRSNIEADASETPIQISVKESRHSSSKVITSNKLKYRPNKLYSRDKAHPYKKQKCLNSSPPNAIVNNVKTYDIDEYCSSWQMNTNEYESPALFSSTSLTDFLPNQFSDEYCSNWQMNTNEYEYESPSLSLSSSLADFFQNQFTDPIDNTFNYYHDNNFVQYNFNDTQSSEIHDPCRKETS</sequence>
<protein>
    <submittedName>
        <fullName evidence="4">HD2 AMF mating type protein</fullName>
    </submittedName>
</protein>
<organism evidence="4">
    <name type="scientific">Rhizophagus irregularis</name>
    <dbReference type="NCBI Taxonomy" id="588596"/>
    <lineage>
        <taxon>Eukaryota</taxon>
        <taxon>Fungi</taxon>
        <taxon>Fungi incertae sedis</taxon>
        <taxon>Mucoromycota</taxon>
        <taxon>Glomeromycotina</taxon>
        <taxon>Glomeromycetes</taxon>
        <taxon>Glomerales</taxon>
        <taxon>Glomeraceae</taxon>
        <taxon>Rhizophagus</taxon>
    </lineage>
</organism>
<dbReference type="InterPro" id="IPR001356">
    <property type="entry name" value="HD"/>
</dbReference>
<evidence type="ECO:0000259" key="3">
    <source>
        <dbReference type="PROSITE" id="PS50071"/>
    </source>
</evidence>
<feature type="DNA-binding region" description="Homeobox" evidence="1">
    <location>
        <begin position="173"/>
        <end position="225"/>
    </location>
</feature>
<dbReference type="SMART" id="SM00389">
    <property type="entry name" value="HOX"/>
    <property type="match status" value="1"/>
</dbReference>
<dbReference type="GO" id="GO:0003677">
    <property type="term" value="F:DNA binding"/>
    <property type="evidence" value="ECO:0007669"/>
    <property type="project" value="UniProtKB-UniRule"/>
</dbReference>
<evidence type="ECO:0000256" key="2">
    <source>
        <dbReference type="RuleBase" id="RU000682"/>
    </source>
</evidence>
<reference evidence="4" key="1">
    <citation type="journal article" date="2016" name="Nat. Microbiol.">
        <title>Evidence for the sexual origin of heterokaryosis in Arbuscular Mycorrhizal Fungi.</title>
        <authorList>
            <person name="Ropars J."/>
            <person name="Sedzielewska Toro K."/>
            <person name="Noel J."/>
            <person name="Pelin A."/>
            <person name="Charron P."/>
            <person name="Farinelli L."/>
            <person name="Marton T."/>
            <person name="Kruger M."/>
            <person name="Fuchs J."/>
            <person name="Brachmann A."/>
            <person name="Corradi N."/>
        </authorList>
    </citation>
    <scope>NUCLEOTIDE SEQUENCE</scope>
    <source>
        <strain evidence="4">DAOM-240721</strain>
    </source>
</reference>
<accession>A0A141W349</accession>
<keyword evidence="1 2" id="KW-0238">DNA-binding</keyword>
<evidence type="ECO:0000256" key="1">
    <source>
        <dbReference type="PROSITE-ProRule" id="PRU00108"/>
    </source>
</evidence>
<feature type="domain" description="Homeobox" evidence="3">
    <location>
        <begin position="171"/>
        <end position="224"/>
    </location>
</feature>
<dbReference type="EMBL" id="KT946662">
    <property type="protein sequence ID" value="AMM62671.1"/>
    <property type="molecule type" value="Genomic_DNA"/>
</dbReference>
<dbReference type="AlphaFoldDB" id="A0A141W349"/>
<dbReference type="GO" id="GO:0005634">
    <property type="term" value="C:nucleus"/>
    <property type="evidence" value="ECO:0007669"/>
    <property type="project" value="UniProtKB-SubCell"/>
</dbReference>
<dbReference type="CDD" id="cd00086">
    <property type="entry name" value="homeodomain"/>
    <property type="match status" value="1"/>
</dbReference>
<dbReference type="SUPFAM" id="SSF46689">
    <property type="entry name" value="Homeodomain-like"/>
    <property type="match status" value="1"/>
</dbReference>
<keyword evidence="1 2" id="KW-0539">Nucleus</keyword>
<dbReference type="InterPro" id="IPR009057">
    <property type="entry name" value="Homeodomain-like_sf"/>
</dbReference>
<dbReference type="Pfam" id="PF00046">
    <property type="entry name" value="Homeodomain"/>
    <property type="match status" value="1"/>
</dbReference>
<proteinExistence type="predicted"/>
<keyword evidence="1 2" id="KW-0371">Homeobox</keyword>
<evidence type="ECO:0000313" key="4">
    <source>
        <dbReference type="EMBL" id="AMM62671.1"/>
    </source>
</evidence>